<dbReference type="VEuPathDB" id="VectorBase:ASIC010431"/>
<evidence type="ECO:0000313" key="4">
    <source>
        <dbReference type="Proteomes" id="UP000030765"/>
    </source>
</evidence>
<evidence type="ECO:0000313" key="3">
    <source>
        <dbReference type="EnsemblMetazoa" id="ASIC010431-PA"/>
    </source>
</evidence>
<dbReference type="EnsemblMetazoa" id="ASIC010431-RA">
    <property type="protein sequence ID" value="ASIC010431-PA"/>
    <property type="gene ID" value="ASIC010431"/>
</dbReference>
<dbReference type="EMBL" id="KE525212">
    <property type="protein sequence ID" value="KFB42693.1"/>
    <property type="molecule type" value="Genomic_DNA"/>
</dbReference>
<evidence type="ECO:0000256" key="1">
    <source>
        <dbReference type="SAM" id="MobiDB-lite"/>
    </source>
</evidence>
<proteinExistence type="predicted"/>
<accession>A0A084VXJ9</accession>
<dbReference type="AlphaFoldDB" id="A0A084VXJ9"/>
<feature type="region of interest" description="Disordered" evidence="1">
    <location>
        <begin position="52"/>
        <end position="86"/>
    </location>
</feature>
<dbReference type="Proteomes" id="UP000030765">
    <property type="component" value="Unassembled WGS sequence"/>
</dbReference>
<name>A0A084VXJ9_ANOSI</name>
<keyword evidence="4" id="KW-1185">Reference proteome</keyword>
<reference evidence="2 4" key="1">
    <citation type="journal article" date="2014" name="BMC Genomics">
        <title>Genome sequence of Anopheles sinensis provides insight into genetics basis of mosquito competence for malaria parasites.</title>
        <authorList>
            <person name="Zhou D."/>
            <person name="Zhang D."/>
            <person name="Ding G."/>
            <person name="Shi L."/>
            <person name="Hou Q."/>
            <person name="Ye Y."/>
            <person name="Xu Y."/>
            <person name="Zhou H."/>
            <person name="Xiong C."/>
            <person name="Li S."/>
            <person name="Yu J."/>
            <person name="Hong S."/>
            <person name="Yu X."/>
            <person name="Zou P."/>
            <person name="Chen C."/>
            <person name="Chang X."/>
            <person name="Wang W."/>
            <person name="Lv Y."/>
            <person name="Sun Y."/>
            <person name="Ma L."/>
            <person name="Shen B."/>
            <person name="Zhu C."/>
        </authorList>
    </citation>
    <scope>NUCLEOTIDE SEQUENCE [LARGE SCALE GENOMIC DNA]</scope>
</reference>
<dbReference type="PROSITE" id="PS51257">
    <property type="entry name" value="PROKAR_LIPOPROTEIN"/>
    <property type="match status" value="1"/>
</dbReference>
<dbReference type="EMBL" id="ATLV01018083">
    <property type="status" value="NOT_ANNOTATED_CDS"/>
    <property type="molecule type" value="Genomic_DNA"/>
</dbReference>
<gene>
    <name evidence="2" type="ORF">ZHAS_00010431</name>
</gene>
<reference evidence="3" key="2">
    <citation type="submission" date="2020-05" db="UniProtKB">
        <authorList>
            <consortium name="EnsemblMetazoa"/>
        </authorList>
    </citation>
    <scope>IDENTIFICATION</scope>
</reference>
<evidence type="ECO:0000313" key="2">
    <source>
        <dbReference type="EMBL" id="KFB42693.1"/>
    </source>
</evidence>
<organism evidence="2">
    <name type="scientific">Anopheles sinensis</name>
    <name type="common">Mosquito</name>
    <dbReference type="NCBI Taxonomy" id="74873"/>
    <lineage>
        <taxon>Eukaryota</taxon>
        <taxon>Metazoa</taxon>
        <taxon>Ecdysozoa</taxon>
        <taxon>Arthropoda</taxon>
        <taxon>Hexapoda</taxon>
        <taxon>Insecta</taxon>
        <taxon>Pterygota</taxon>
        <taxon>Neoptera</taxon>
        <taxon>Endopterygota</taxon>
        <taxon>Diptera</taxon>
        <taxon>Nematocera</taxon>
        <taxon>Culicoidea</taxon>
        <taxon>Culicidae</taxon>
        <taxon>Anophelinae</taxon>
        <taxon>Anopheles</taxon>
    </lineage>
</organism>
<protein>
    <submittedName>
        <fullName evidence="2 3">Uncharacterized protein</fullName>
    </submittedName>
</protein>
<sequence>MNVRRFKRNKAQLPLSGFLVTSCQRAELSEMFGQTVGEERQNCASTSCSAAGTVPQADGGGGGASGQLLKRKSESKVRTMGHFRAW</sequence>